<evidence type="ECO:0000256" key="5">
    <source>
        <dbReference type="ARBA" id="ARBA00023136"/>
    </source>
</evidence>
<feature type="transmembrane region" description="Helical" evidence="10">
    <location>
        <begin position="170"/>
        <end position="189"/>
    </location>
</feature>
<dbReference type="PROSITE" id="PS50262">
    <property type="entry name" value="G_PROTEIN_RECEP_F1_2"/>
    <property type="match status" value="1"/>
</dbReference>
<evidence type="ECO:0000313" key="13">
    <source>
        <dbReference type="RefSeq" id="XP_014675113.1"/>
    </source>
</evidence>
<dbReference type="Proteomes" id="UP000695022">
    <property type="component" value="Unplaced"/>
</dbReference>
<keyword evidence="6" id="KW-1015">Disulfide bond</keyword>
<evidence type="ECO:0000313" key="12">
    <source>
        <dbReference type="Proteomes" id="UP000695022"/>
    </source>
</evidence>
<dbReference type="Gene3D" id="1.20.1070.10">
    <property type="entry name" value="Rhodopsin 7-helix transmembrane proteins"/>
    <property type="match status" value="1"/>
</dbReference>
<evidence type="ECO:0000256" key="1">
    <source>
        <dbReference type="ARBA" id="ARBA00004141"/>
    </source>
</evidence>
<dbReference type="PRINTS" id="PR00237">
    <property type="entry name" value="GPCRRHODOPSN"/>
</dbReference>
<feature type="transmembrane region" description="Helical" evidence="10">
    <location>
        <begin position="209"/>
        <end position="231"/>
    </location>
</feature>
<keyword evidence="9" id="KW-0807">Transducer</keyword>
<evidence type="ECO:0000256" key="6">
    <source>
        <dbReference type="ARBA" id="ARBA00023157"/>
    </source>
</evidence>
<evidence type="ECO:0000256" key="4">
    <source>
        <dbReference type="ARBA" id="ARBA00023040"/>
    </source>
</evidence>
<evidence type="ECO:0000256" key="3">
    <source>
        <dbReference type="ARBA" id="ARBA00022989"/>
    </source>
</evidence>
<name>A0ABM1ESE2_PRICU</name>
<dbReference type="PANTHER" id="PTHR24238:SF74">
    <property type="entry name" value="PROKINETICIN RECEPTOR 2"/>
    <property type="match status" value="1"/>
</dbReference>
<sequence length="291" mass="33991">MERKKSQVTALVIFVVKSHINVGVISDISTLRFVVVQWPFKDRPRKGFMFAVVAVIWFVSALVVLPTALYTKVTTQYDPQTSEYVSSCVEHWPYGTVISVRCYFIIVLLIEFILPSIIMVYCYGHVVHKIFTVGMVRDTFTGTYNEQNGMPNGYSGSWLTKKKKWTRRTCILMVSVILFICLWMPYYGYTIYRDFYPLHWKQNSQRINLFYLVETLAMSNNMVNTVVYIVMNRTVKRVLMFCSWNAKGRRGAILLHRQHRCRLEYGRTEDTPKSTPHAARAQANNFQVHNF</sequence>
<keyword evidence="3 10" id="KW-1133">Transmembrane helix</keyword>
<keyword evidence="5 10" id="KW-0472">Membrane</keyword>
<organism evidence="12 13">
    <name type="scientific">Priapulus caudatus</name>
    <name type="common">Priapulid worm</name>
    <dbReference type="NCBI Taxonomy" id="37621"/>
    <lineage>
        <taxon>Eukaryota</taxon>
        <taxon>Metazoa</taxon>
        <taxon>Ecdysozoa</taxon>
        <taxon>Scalidophora</taxon>
        <taxon>Priapulida</taxon>
        <taxon>Priapulimorpha</taxon>
        <taxon>Priapulimorphida</taxon>
        <taxon>Priapulidae</taxon>
        <taxon>Priapulus</taxon>
    </lineage>
</organism>
<gene>
    <name evidence="13" type="primary">LOC106815197</name>
</gene>
<dbReference type="RefSeq" id="XP_014675113.1">
    <property type="nucleotide sequence ID" value="XM_014819627.1"/>
</dbReference>
<dbReference type="PANTHER" id="PTHR24238">
    <property type="entry name" value="G-PROTEIN COUPLED RECEPTOR"/>
    <property type="match status" value="1"/>
</dbReference>
<reference evidence="13" key="1">
    <citation type="submission" date="2025-08" db="UniProtKB">
        <authorList>
            <consortium name="RefSeq"/>
        </authorList>
    </citation>
    <scope>IDENTIFICATION</scope>
</reference>
<dbReference type="GeneID" id="106815197"/>
<feature type="domain" description="G-protein coupled receptors family 1 profile" evidence="11">
    <location>
        <begin position="1"/>
        <end position="228"/>
    </location>
</feature>
<keyword evidence="12" id="KW-1185">Reference proteome</keyword>
<evidence type="ECO:0000256" key="9">
    <source>
        <dbReference type="ARBA" id="ARBA00023224"/>
    </source>
</evidence>
<feature type="transmembrane region" description="Helical" evidence="10">
    <location>
        <begin position="48"/>
        <end position="69"/>
    </location>
</feature>
<accession>A0ABM1ESE2</accession>
<dbReference type="SUPFAM" id="SSF81321">
    <property type="entry name" value="Family A G protein-coupled receptor-like"/>
    <property type="match status" value="1"/>
</dbReference>
<dbReference type="InterPro" id="IPR000276">
    <property type="entry name" value="GPCR_Rhodpsn"/>
</dbReference>
<evidence type="ECO:0000256" key="7">
    <source>
        <dbReference type="ARBA" id="ARBA00023170"/>
    </source>
</evidence>
<keyword evidence="2 10" id="KW-0812">Transmembrane</keyword>
<evidence type="ECO:0000256" key="10">
    <source>
        <dbReference type="SAM" id="Phobius"/>
    </source>
</evidence>
<evidence type="ECO:0000259" key="11">
    <source>
        <dbReference type="PROSITE" id="PS50262"/>
    </source>
</evidence>
<keyword evidence="7" id="KW-0675">Receptor</keyword>
<comment type="subcellular location">
    <subcellularLocation>
        <location evidence="1">Membrane</location>
        <topology evidence="1">Multi-pass membrane protein</topology>
    </subcellularLocation>
</comment>
<keyword evidence="8" id="KW-0325">Glycoprotein</keyword>
<dbReference type="Pfam" id="PF00001">
    <property type="entry name" value="7tm_1"/>
    <property type="match status" value="1"/>
</dbReference>
<evidence type="ECO:0000256" key="2">
    <source>
        <dbReference type="ARBA" id="ARBA00022692"/>
    </source>
</evidence>
<keyword evidence="4" id="KW-0297">G-protein coupled receptor</keyword>
<protein>
    <submittedName>
        <fullName evidence="13">Prokineticin receptor 1-like</fullName>
    </submittedName>
</protein>
<evidence type="ECO:0000256" key="8">
    <source>
        <dbReference type="ARBA" id="ARBA00023180"/>
    </source>
</evidence>
<dbReference type="InterPro" id="IPR017452">
    <property type="entry name" value="GPCR_Rhodpsn_7TM"/>
</dbReference>
<proteinExistence type="predicted"/>
<feature type="transmembrane region" description="Helical" evidence="10">
    <location>
        <begin position="103"/>
        <end position="123"/>
    </location>
</feature>